<protein>
    <submittedName>
        <fullName evidence="1">Uncharacterized protein</fullName>
    </submittedName>
</protein>
<dbReference type="EMBL" id="CAJNNW010023185">
    <property type="protein sequence ID" value="CAE8670357.1"/>
    <property type="molecule type" value="Genomic_DNA"/>
</dbReference>
<dbReference type="InterPro" id="IPR027443">
    <property type="entry name" value="IPNS-like_sf"/>
</dbReference>
<evidence type="ECO:0000313" key="2">
    <source>
        <dbReference type="Proteomes" id="UP000626109"/>
    </source>
</evidence>
<dbReference type="Proteomes" id="UP000626109">
    <property type="component" value="Unassembled WGS sequence"/>
</dbReference>
<dbReference type="Gene3D" id="2.60.120.330">
    <property type="entry name" value="B-lactam Antibiotic, Isopenicillin N Synthase, Chain"/>
    <property type="match status" value="1"/>
</dbReference>
<sequence>MADCGYTAIDVSEALLRLASVSAGRALTLPDGAGSAEDLQARWQAVAAAASTSEDLDPASLEQLKAIFNYIEAVIISCGAPDSFDVYEVCFETLTKIGFILRGMSAKELILRLLEDVHEVYDVLLSCVETYEWVRALASCIAQKLTPRACVPRWEELYLPVLRLSHTLAHLPAASLKELEHEAMASRLSHGKEKLGDKPDFAKGSFYFNPLSDAPGSEEDREKFPWAMPKNIWPKEIAELEPHCKALGKAMHEVCAGLAVQVDKIMGDRVKTYDADLGPTVSETQKCKGRLLYYFPPAKAPDAGEAAGAVSEDGWIGWHNDSGFLTALTPDMYVDDDTGAVVPNPDPDAGLWVVSRDGNAVPVKIPSDCMAIQVGECLQVVTGGELVATPHCVRGCRPSHTGGRRVARVSCPCFIDTHPSFPVRMPEGCSREEVLARGFSAKVPPLGERWTEGATFGDFLGATFRRYYEWSLPKPVPA</sequence>
<evidence type="ECO:0000313" key="1">
    <source>
        <dbReference type="EMBL" id="CAE8670357.1"/>
    </source>
</evidence>
<comment type="caution">
    <text evidence="1">The sequence shown here is derived from an EMBL/GenBank/DDBJ whole genome shotgun (WGS) entry which is preliminary data.</text>
</comment>
<organism evidence="1 2">
    <name type="scientific">Polarella glacialis</name>
    <name type="common">Dinoflagellate</name>
    <dbReference type="NCBI Taxonomy" id="89957"/>
    <lineage>
        <taxon>Eukaryota</taxon>
        <taxon>Sar</taxon>
        <taxon>Alveolata</taxon>
        <taxon>Dinophyceae</taxon>
        <taxon>Suessiales</taxon>
        <taxon>Suessiaceae</taxon>
        <taxon>Polarella</taxon>
    </lineage>
</organism>
<dbReference type="PANTHER" id="PTHR48420">
    <property type="entry name" value="NON-HAEM DIOXYGENASE N-TERMINAL DOMAIN-CONTAINING PROTEIN"/>
    <property type="match status" value="1"/>
</dbReference>
<dbReference type="SUPFAM" id="SSF51197">
    <property type="entry name" value="Clavaminate synthase-like"/>
    <property type="match status" value="1"/>
</dbReference>
<gene>
    <name evidence="1" type="ORF">PGLA2088_LOCUS17446</name>
</gene>
<proteinExistence type="predicted"/>
<reference evidence="1" key="1">
    <citation type="submission" date="2021-02" db="EMBL/GenBank/DDBJ databases">
        <authorList>
            <person name="Dougan E. K."/>
            <person name="Rhodes N."/>
            <person name="Thang M."/>
            <person name="Chan C."/>
        </authorList>
    </citation>
    <scope>NUCLEOTIDE SEQUENCE</scope>
</reference>
<name>A0A813J6N4_POLGL</name>
<accession>A0A813J6N4</accession>
<dbReference type="PANTHER" id="PTHR48420:SF1">
    <property type="entry name" value="NON-HAEM DIOXYGENASE N-TERMINAL DOMAIN-CONTAINING PROTEIN"/>
    <property type="match status" value="1"/>
</dbReference>
<dbReference type="AlphaFoldDB" id="A0A813J6N4"/>